<organism evidence="3 4">
    <name type="scientific">Stieleria neptunia</name>
    <dbReference type="NCBI Taxonomy" id="2527979"/>
    <lineage>
        <taxon>Bacteria</taxon>
        <taxon>Pseudomonadati</taxon>
        <taxon>Planctomycetota</taxon>
        <taxon>Planctomycetia</taxon>
        <taxon>Pirellulales</taxon>
        <taxon>Pirellulaceae</taxon>
        <taxon>Stieleria</taxon>
    </lineage>
</organism>
<accession>A0A518HPK6</accession>
<dbReference type="RefSeq" id="WP_145386445.1">
    <property type="nucleotide sequence ID" value="NZ_CP037423.1"/>
</dbReference>
<dbReference type="Proteomes" id="UP000319004">
    <property type="component" value="Chromosome"/>
</dbReference>
<dbReference type="CDD" id="cd00431">
    <property type="entry name" value="cysteine_hydrolases"/>
    <property type="match status" value="1"/>
</dbReference>
<sequence length="260" mass="29009">MNRDENEPYASPLLDPSHVDPLRDVYHEAIVDNPERQELLVEGHTALLCIDIQYLDAARGHGVFRDAENSGIPMEAQEYYFDRLEKLVLPNVRRLQDAFRARQLEVIHTRIQALTRDGRDRSKGHRRLGLLAAPGSRDADFLEMVAPDEARDEIVINKTASGVFSSTNLHYVLNNMGIESLMVVGVYTNECVETTVRDACDLGYLVTVVEDCCATVTPELHEASLATLCDRYARVARLSDVLTTIRSALPSETPVDATDA</sequence>
<gene>
    <name evidence="3" type="primary">yecD</name>
    <name evidence="3" type="ORF">Enr13x_26260</name>
</gene>
<evidence type="ECO:0000313" key="3">
    <source>
        <dbReference type="EMBL" id="QDV42776.1"/>
    </source>
</evidence>
<evidence type="ECO:0000259" key="2">
    <source>
        <dbReference type="Pfam" id="PF00857"/>
    </source>
</evidence>
<name>A0A518HPK6_9BACT</name>
<dbReference type="AlphaFoldDB" id="A0A518HPK6"/>
<dbReference type="OrthoDB" id="4305745at2"/>
<dbReference type="PANTHER" id="PTHR43540">
    <property type="entry name" value="PEROXYUREIDOACRYLATE/UREIDOACRYLATE AMIDOHYDROLASE-RELATED"/>
    <property type="match status" value="1"/>
</dbReference>
<dbReference type="PANTHER" id="PTHR43540:SF1">
    <property type="entry name" value="ISOCHORISMATASE HYDROLASE"/>
    <property type="match status" value="1"/>
</dbReference>
<dbReference type="Gene3D" id="3.40.50.850">
    <property type="entry name" value="Isochorismatase-like"/>
    <property type="match status" value="1"/>
</dbReference>
<proteinExistence type="predicted"/>
<dbReference type="GO" id="GO:0016787">
    <property type="term" value="F:hydrolase activity"/>
    <property type="evidence" value="ECO:0007669"/>
    <property type="project" value="UniProtKB-KW"/>
</dbReference>
<reference evidence="3 4" key="1">
    <citation type="submission" date="2019-03" db="EMBL/GenBank/DDBJ databases">
        <title>Deep-cultivation of Planctomycetes and their phenomic and genomic characterization uncovers novel biology.</title>
        <authorList>
            <person name="Wiegand S."/>
            <person name="Jogler M."/>
            <person name="Boedeker C."/>
            <person name="Pinto D."/>
            <person name="Vollmers J."/>
            <person name="Rivas-Marin E."/>
            <person name="Kohn T."/>
            <person name="Peeters S.H."/>
            <person name="Heuer A."/>
            <person name="Rast P."/>
            <person name="Oberbeckmann S."/>
            <person name="Bunk B."/>
            <person name="Jeske O."/>
            <person name="Meyerdierks A."/>
            <person name="Storesund J.E."/>
            <person name="Kallscheuer N."/>
            <person name="Luecker S."/>
            <person name="Lage O.M."/>
            <person name="Pohl T."/>
            <person name="Merkel B.J."/>
            <person name="Hornburger P."/>
            <person name="Mueller R.-W."/>
            <person name="Bruemmer F."/>
            <person name="Labrenz M."/>
            <person name="Spormann A.M."/>
            <person name="Op den Camp H."/>
            <person name="Overmann J."/>
            <person name="Amann R."/>
            <person name="Jetten M.S.M."/>
            <person name="Mascher T."/>
            <person name="Medema M.H."/>
            <person name="Devos D.P."/>
            <person name="Kaster A.-K."/>
            <person name="Ovreas L."/>
            <person name="Rohde M."/>
            <person name="Galperin M.Y."/>
            <person name="Jogler C."/>
        </authorList>
    </citation>
    <scope>NUCLEOTIDE SEQUENCE [LARGE SCALE GENOMIC DNA]</scope>
    <source>
        <strain evidence="3 4">Enr13</strain>
    </source>
</reference>
<keyword evidence="1 3" id="KW-0378">Hydrolase</keyword>
<dbReference type="InterPro" id="IPR036380">
    <property type="entry name" value="Isochorismatase-like_sf"/>
</dbReference>
<dbReference type="EMBL" id="CP037423">
    <property type="protein sequence ID" value="QDV42776.1"/>
    <property type="molecule type" value="Genomic_DNA"/>
</dbReference>
<dbReference type="Pfam" id="PF00857">
    <property type="entry name" value="Isochorismatase"/>
    <property type="match status" value="1"/>
</dbReference>
<dbReference type="KEGG" id="snep:Enr13x_26260"/>
<dbReference type="SUPFAM" id="SSF52499">
    <property type="entry name" value="Isochorismatase-like hydrolases"/>
    <property type="match status" value="1"/>
</dbReference>
<protein>
    <submittedName>
        <fullName evidence="3">Isochorismatase family protein YecD</fullName>
        <ecNumber evidence="3">3.-.-.-</ecNumber>
    </submittedName>
</protein>
<keyword evidence="4" id="KW-1185">Reference proteome</keyword>
<dbReference type="InterPro" id="IPR050272">
    <property type="entry name" value="Isochorismatase-like_hydrls"/>
</dbReference>
<dbReference type="InterPro" id="IPR000868">
    <property type="entry name" value="Isochorismatase-like_dom"/>
</dbReference>
<dbReference type="EC" id="3.-.-.-" evidence="3"/>
<evidence type="ECO:0000256" key="1">
    <source>
        <dbReference type="ARBA" id="ARBA00022801"/>
    </source>
</evidence>
<feature type="domain" description="Isochorismatase-like" evidence="2">
    <location>
        <begin position="88"/>
        <end position="237"/>
    </location>
</feature>
<evidence type="ECO:0000313" key="4">
    <source>
        <dbReference type="Proteomes" id="UP000319004"/>
    </source>
</evidence>